<dbReference type="PANTHER" id="PTHR30283">
    <property type="entry name" value="PEROXIDE STRESS RESPONSE PROTEIN YAAA"/>
    <property type="match status" value="1"/>
</dbReference>
<feature type="region of interest" description="Disordered" evidence="1">
    <location>
        <begin position="1"/>
        <end position="20"/>
    </location>
</feature>
<comment type="caution">
    <text evidence="2">The sequence shown here is derived from an EMBL/GenBank/DDBJ whole genome shotgun (WGS) entry which is preliminary data.</text>
</comment>
<dbReference type="GO" id="GO:0033194">
    <property type="term" value="P:response to hydroperoxide"/>
    <property type="evidence" value="ECO:0007669"/>
    <property type="project" value="TreeGrafter"/>
</dbReference>
<proteinExistence type="inferred from homology"/>
<dbReference type="AlphaFoldDB" id="A0A9K3KLY1"/>
<accession>A0A9K3KLY1</accession>
<evidence type="ECO:0000256" key="1">
    <source>
        <dbReference type="SAM" id="MobiDB-lite"/>
    </source>
</evidence>
<evidence type="ECO:0000313" key="3">
    <source>
        <dbReference type="Proteomes" id="UP000693970"/>
    </source>
</evidence>
<dbReference type="EMBL" id="JAGRRH010000022">
    <property type="protein sequence ID" value="KAG7345228.1"/>
    <property type="molecule type" value="Genomic_DNA"/>
</dbReference>
<gene>
    <name evidence="2" type="ORF">IV203_032759</name>
</gene>
<organism evidence="2 3">
    <name type="scientific">Nitzschia inconspicua</name>
    <dbReference type="NCBI Taxonomy" id="303405"/>
    <lineage>
        <taxon>Eukaryota</taxon>
        <taxon>Sar</taxon>
        <taxon>Stramenopiles</taxon>
        <taxon>Ochrophyta</taxon>
        <taxon>Bacillariophyta</taxon>
        <taxon>Bacillariophyceae</taxon>
        <taxon>Bacillariophycidae</taxon>
        <taxon>Bacillariales</taxon>
        <taxon>Bacillariaceae</taxon>
        <taxon>Nitzschia</taxon>
    </lineage>
</organism>
<dbReference type="Pfam" id="PF03883">
    <property type="entry name" value="H2O2_YaaD"/>
    <property type="match status" value="1"/>
</dbReference>
<dbReference type="Proteomes" id="UP000693970">
    <property type="component" value="Unassembled WGS sequence"/>
</dbReference>
<reference evidence="2" key="2">
    <citation type="submission" date="2021-04" db="EMBL/GenBank/DDBJ databases">
        <authorList>
            <person name="Podell S."/>
        </authorList>
    </citation>
    <scope>NUCLEOTIDE SEQUENCE</scope>
    <source>
        <strain evidence="2">Hildebrandi</strain>
    </source>
</reference>
<name>A0A9K3KLY1_9STRA</name>
<evidence type="ECO:0000313" key="2">
    <source>
        <dbReference type="EMBL" id="KAG7345228.1"/>
    </source>
</evidence>
<dbReference type="InterPro" id="IPR005583">
    <property type="entry name" value="YaaA"/>
</dbReference>
<keyword evidence="3" id="KW-1185">Reference proteome</keyword>
<protein>
    <submittedName>
        <fullName evidence="2">Peroxide stress YaaA domain containing protein</fullName>
    </submittedName>
</protein>
<reference evidence="2" key="1">
    <citation type="journal article" date="2021" name="Sci. Rep.">
        <title>Diploid genomic architecture of Nitzschia inconspicua, an elite biomass production diatom.</title>
        <authorList>
            <person name="Oliver A."/>
            <person name="Podell S."/>
            <person name="Pinowska A."/>
            <person name="Traller J.C."/>
            <person name="Smith S.R."/>
            <person name="McClure R."/>
            <person name="Beliaev A."/>
            <person name="Bohutskyi P."/>
            <person name="Hill E.A."/>
            <person name="Rabines A."/>
            <person name="Zheng H."/>
            <person name="Allen L.Z."/>
            <person name="Kuo A."/>
            <person name="Grigoriev I.V."/>
            <person name="Allen A.E."/>
            <person name="Hazlebeck D."/>
            <person name="Allen E.E."/>
        </authorList>
    </citation>
    <scope>NUCLEOTIDE SEQUENCE</scope>
    <source>
        <strain evidence="2">Hildebrandi</strain>
    </source>
</reference>
<feature type="compositionally biased region" description="Basic and acidic residues" evidence="1">
    <location>
        <begin position="1"/>
        <end position="18"/>
    </location>
</feature>
<dbReference type="PANTHER" id="PTHR30283:SF4">
    <property type="entry name" value="PEROXIDE STRESS RESISTANCE PROTEIN YAAA"/>
    <property type="match status" value="1"/>
</dbReference>
<dbReference type="HAMAP" id="MF_00652">
    <property type="entry name" value="UPF0246"/>
    <property type="match status" value="1"/>
</dbReference>
<sequence>MTKRKDLVADVTDGSDRQTKKKSCVLQPTHNDEIPATCHHLVAILSPAKTLNLDVLEKDKPISWTKPSCDADKRRQVVQAMQKNAQTPATFRKILNVSAALAETAKQYWMDMDLNGRKNHRSKPCIYAFDGVAYKGLDIQTLSKSSVTFLQDHLRIVDPLYGWLRPMDAIEPYRLEMASRGVFGDGKSKNERGTGLAEFWEPAIRTSIEREQSEIEKRRGSNSQIVIVNLASDEYSSAVEWPTSQVVKVVFRHAGRVVPVHAKRARGLMVRYMAEHNIQTLDDLTKFDLEGYIFQPGESSPVPFNTSIDIDSSPVLVFDR</sequence>
<dbReference type="GO" id="GO:0005829">
    <property type="term" value="C:cytosol"/>
    <property type="evidence" value="ECO:0007669"/>
    <property type="project" value="TreeGrafter"/>
</dbReference>
<dbReference type="OrthoDB" id="10267106at2759"/>